<dbReference type="AlphaFoldDB" id="A0ABD6BE12"/>
<feature type="compositionally biased region" description="Low complexity" evidence="2">
    <location>
        <begin position="147"/>
        <end position="165"/>
    </location>
</feature>
<evidence type="ECO:0000256" key="2">
    <source>
        <dbReference type="SAM" id="MobiDB-lite"/>
    </source>
</evidence>
<proteinExistence type="predicted"/>
<feature type="compositionally biased region" description="Low complexity" evidence="2">
    <location>
        <begin position="286"/>
        <end position="300"/>
    </location>
</feature>
<dbReference type="GO" id="GO:0008270">
    <property type="term" value="F:zinc ion binding"/>
    <property type="evidence" value="ECO:0007669"/>
    <property type="project" value="UniProtKB-KW"/>
</dbReference>
<evidence type="ECO:0000259" key="3">
    <source>
        <dbReference type="PROSITE" id="PS50966"/>
    </source>
</evidence>
<feature type="region of interest" description="Disordered" evidence="2">
    <location>
        <begin position="142"/>
        <end position="183"/>
    </location>
</feature>
<feature type="region of interest" description="Disordered" evidence="2">
    <location>
        <begin position="277"/>
        <end position="303"/>
    </location>
</feature>
<dbReference type="Pfam" id="PF04434">
    <property type="entry name" value="SWIM"/>
    <property type="match status" value="1"/>
</dbReference>
<evidence type="ECO:0000256" key="1">
    <source>
        <dbReference type="PROSITE-ProRule" id="PRU00325"/>
    </source>
</evidence>
<name>A0ABD6BE12_9EURY</name>
<evidence type="ECO:0000313" key="4">
    <source>
        <dbReference type="EMBL" id="MFD1562811.1"/>
    </source>
</evidence>
<dbReference type="InterPro" id="IPR007527">
    <property type="entry name" value="Znf_SWIM"/>
</dbReference>
<feature type="region of interest" description="Disordered" evidence="2">
    <location>
        <begin position="501"/>
        <end position="523"/>
    </location>
</feature>
<organism evidence="4 5">
    <name type="scientific">Haloarchaeobius amylolyticus</name>
    <dbReference type="NCBI Taxonomy" id="1198296"/>
    <lineage>
        <taxon>Archaea</taxon>
        <taxon>Methanobacteriati</taxon>
        <taxon>Methanobacteriota</taxon>
        <taxon>Stenosarchaea group</taxon>
        <taxon>Halobacteria</taxon>
        <taxon>Halobacteriales</taxon>
        <taxon>Halorubellaceae</taxon>
        <taxon>Haloarchaeobius</taxon>
    </lineage>
</organism>
<reference evidence="4 5" key="1">
    <citation type="journal article" date="2019" name="Int. J. Syst. Evol. Microbiol.">
        <title>The Global Catalogue of Microorganisms (GCM) 10K type strain sequencing project: providing services to taxonomists for standard genome sequencing and annotation.</title>
        <authorList>
            <consortium name="The Broad Institute Genomics Platform"/>
            <consortium name="The Broad Institute Genome Sequencing Center for Infectious Disease"/>
            <person name="Wu L."/>
            <person name="Ma J."/>
        </authorList>
    </citation>
    <scope>NUCLEOTIDE SEQUENCE [LARGE SCALE GENOMIC DNA]</scope>
    <source>
        <strain evidence="4 5">CGMCC 1.12230</strain>
    </source>
</reference>
<comment type="caution">
    <text evidence="4">The sequence shown here is derived from an EMBL/GenBank/DDBJ whole genome shotgun (WGS) entry which is preliminary data.</text>
</comment>
<protein>
    <submittedName>
        <fullName evidence="4">SWIM zinc finger domain-containing protein</fullName>
    </submittedName>
</protein>
<sequence length="848" mass="96400">MKLRYYAEADVGVDHRRTLELLESIHEEHAIPVEVVQVDPQRAPPPEFVGETETRSLEDAWDDFTYNQTLQKGLGGAPSKRYRDREDIVGNVGIVVDDELVWATEFWGTHHGWGNVDPTETAIGFLEEVEARGTPAVADRVPLEDWSWSPGSSGSGSRSDSGSCSESRDRNRTSADVSVTEVHEPTRDAIRNLCTAQSFQRGVSYFEEGRIRDLTIEGSEVTAKVRGSREYRTTVDLSAENFDGWCSCPYDYAGDCKHIVAVLLAVRDRYDEMVEQFQDQGDATSDEPSSTSDSVSLEPSRVGDDLESALETADVETLRNFLRSVLADNESLRERFLATVGQSVEKSVADYRRDIDRRFENATDRRGIVEYDTHLEFTDYDDLAATYRENSEYERALEIYRALAEAIRENLERIDDSSGHYGRQLESAIDAYAACLCEAEFDPETRREHLEYLYKQYRSAEFRFVRDYYSSALREVCTTADDLEYLLSLVQSDLPVLDGIASDETGAGATAESGPESGTPQADIDDAVETDEWLPDPTQWRLEVELFTGGELDVEHLAVGPLEVTDFVGETLTTILEDMEPRPGENAGTAGSRGDDDRPAQQSNFSVDEQQLLSTYLWILSELEEREQVAAVLEDVYTERSEFYRQYVDVLQADGQDERAREVVEDGLEEFPHAVDVHQLAAEFFQGRDDERYQEVLRTLFVRFEDWDAYDDLRSASSAEEWDSISHGLRTQLGRIDPDRLIELYVREGDLENAFEKVLESDDLETLRRYREPVAEVDPEAYFETYRDLLEPYLAADTGRDHYKTVIEYLRDMEELGLDAELAAFVEHLREKHSNRPAFLDELDMAGF</sequence>
<dbReference type="PROSITE" id="PS50966">
    <property type="entry name" value="ZF_SWIM"/>
    <property type="match status" value="1"/>
</dbReference>
<accession>A0ABD6BE12</accession>
<dbReference type="Pfam" id="PF26193">
    <property type="entry name" value="DUF8045"/>
    <property type="match status" value="1"/>
</dbReference>
<dbReference type="RefSeq" id="WP_390284777.1">
    <property type="nucleotide sequence ID" value="NZ_JBHUDI010000003.1"/>
</dbReference>
<keyword evidence="1" id="KW-0862">Zinc</keyword>
<gene>
    <name evidence="4" type="ORF">ACFR99_04535</name>
</gene>
<dbReference type="Proteomes" id="UP001597076">
    <property type="component" value="Unassembled WGS sequence"/>
</dbReference>
<feature type="region of interest" description="Disordered" evidence="2">
    <location>
        <begin position="575"/>
        <end position="606"/>
    </location>
</feature>
<keyword evidence="5" id="KW-1185">Reference proteome</keyword>
<keyword evidence="1" id="KW-0479">Metal-binding</keyword>
<feature type="domain" description="SWIM-type" evidence="3">
    <location>
        <begin position="231"/>
        <end position="267"/>
    </location>
</feature>
<keyword evidence="1" id="KW-0863">Zinc-finger</keyword>
<dbReference type="InterPro" id="IPR058358">
    <property type="entry name" value="DUF8045"/>
</dbReference>
<dbReference type="EMBL" id="JBHUDI010000003">
    <property type="protein sequence ID" value="MFD1562811.1"/>
    <property type="molecule type" value="Genomic_DNA"/>
</dbReference>
<evidence type="ECO:0000313" key="5">
    <source>
        <dbReference type="Proteomes" id="UP001597076"/>
    </source>
</evidence>